<dbReference type="EMBL" id="CP103216">
    <property type="protein sequence ID" value="UVR56819.1"/>
    <property type="molecule type" value="Genomic_DNA"/>
</dbReference>
<organism evidence="1 2">
    <name type="scientific">Bacteroides fragilis</name>
    <dbReference type="NCBI Taxonomy" id="817"/>
    <lineage>
        <taxon>Bacteria</taxon>
        <taxon>Pseudomonadati</taxon>
        <taxon>Bacteroidota</taxon>
        <taxon>Bacteroidia</taxon>
        <taxon>Bacteroidales</taxon>
        <taxon>Bacteroidaceae</taxon>
        <taxon>Bacteroides</taxon>
    </lineage>
</organism>
<evidence type="ECO:0000313" key="1">
    <source>
        <dbReference type="EMBL" id="UVR56819.1"/>
    </source>
</evidence>
<gene>
    <name evidence="1" type="ORF">NXX45_01750</name>
</gene>
<reference evidence="1" key="1">
    <citation type="submission" date="2022-08" db="EMBL/GenBank/DDBJ databases">
        <title>Genome Sequencing of Bacteroides fragilis Group Isolates with Nanopore Technology.</title>
        <authorList>
            <person name="Tisza M.J."/>
            <person name="Smith D."/>
            <person name="Dekker J.P."/>
        </authorList>
    </citation>
    <scope>NUCLEOTIDE SEQUENCE</scope>
    <source>
        <strain evidence="1">BFG-70</strain>
    </source>
</reference>
<dbReference type="Proteomes" id="UP001060330">
    <property type="component" value="Chromosome"/>
</dbReference>
<sequence length="68" mass="7823">MTVEELIIELQGMNPEAEVYIAYQPKFPLEKKAGEELAQSEDGNRVYIATCLYGNDYLPQDIVEQLNW</sequence>
<proteinExistence type="predicted"/>
<evidence type="ECO:0000313" key="2">
    <source>
        <dbReference type="Proteomes" id="UP001060330"/>
    </source>
</evidence>
<dbReference type="RefSeq" id="WP_122200483.1">
    <property type="nucleotide sequence ID" value="NZ_JACFSY010000028.1"/>
</dbReference>
<dbReference type="AlphaFoldDB" id="A0AAQ2NFQ0"/>
<protein>
    <submittedName>
        <fullName evidence="1">Uncharacterized protein</fullName>
    </submittedName>
</protein>
<accession>A0AAQ2NFQ0</accession>
<name>A0AAQ2NFQ0_BACFG</name>